<comment type="similarity">
    <text evidence="3 4">Belongs to the RlpA family.</text>
</comment>
<evidence type="ECO:0000313" key="7">
    <source>
        <dbReference type="Proteomes" id="UP000288096"/>
    </source>
</evidence>
<keyword evidence="1 3" id="KW-0456">Lyase</keyword>
<dbReference type="GO" id="GO:0008932">
    <property type="term" value="F:lytic endotransglycosylase activity"/>
    <property type="evidence" value="ECO:0007669"/>
    <property type="project" value="UniProtKB-UniRule"/>
</dbReference>
<dbReference type="Pfam" id="PF03330">
    <property type="entry name" value="DPBB_1"/>
    <property type="match status" value="1"/>
</dbReference>
<organism evidence="6 7">
    <name type="scientific">Desulfonema ishimotonii</name>
    <dbReference type="NCBI Taxonomy" id="45657"/>
    <lineage>
        <taxon>Bacteria</taxon>
        <taxon>Pseudomonadati</taxon>
        <taxon>Thermodesulfobacteriota</taxon>
        <taxon>Desulfobacteria</taxon>
        <taxon>Desulfobacterales</taxon>
        <taxon>Desulfococcaceae</taxon>
        <taxon>Desulfonema</taxon>
    </lineage>
</organism>
<dbReference type="SUPFAM" id="SSF50685">
    <property type="entry name" value="Barwin-like endoglucanases"/>
    <property type="match status" value="1"/>
</dbReference>
<evidence type="ECO:0000256" key="4">
    <source>
        <dbReference type="RuleBase" id="RU003495"/>
    </source>
</evidence>
<keyword evidence="2 3" id="KW-0961">Cell wall biogenesis/degradation</keyword>
<name>A0A401G0U1_9BACT</name>
<reference evidence="7" key="2">
    <citation type="submission" date="2019-01" db="EMBL/GenBank/DDBJ databases">
        <title>Genome sequence of Desulfonema ishimotonii strain Tokyo 01.</title>
        <authorList>
            <person name="Fukui M."/>
        </authorList>
    </citation>
    <scope>NUCLEOTIDE SEQUENCE [LARGE SCALE GENOMIC DNA]</scope>
    <source>
        <strain evidence="7">Tokyo 01</strain>
    </source>
</reference>
<dbReference type="InterPro" id="IPR034718">
    <property type="entry name" value="RlpA"/>
</dbReference>
<accession>A0A401G0U1</accession>
<dbReference type="RefSeq" id="WP_208022613.1">
    <property type="nucleotide sequence ID" value="NZ_BEXT01000001.1"/>
</dbReference>
<dbReference type="CDD" id="cd22268">
    <property type="entry name" value="DPBB_RlpA-like"/>
    <property type="match status" value="1"/>
</dbReference>
<dbReference type="PANTHER" id="PTHR34183:SF1">
    <property type="entry name" value="ENDOLYTIC PEPTIDOGLYCAN TRANSGLYCOSYLASE RLPA"/>
    <property type="match status" value="1"/>
</dbReference>
<dbReference type="InterPro" id="IPR009009">
    <property type="entry name" value="RlpA-like_DPBB"/>
</dbReference>
<evidence type="ECO:0000313" key="6">
    <source>
        <dbReference type="EMBL" id="GBC62817.1"/>
    </source>
</evidence>
<keyword evidence="7" id="KW-1185">Reference proteome</keyword>
<dbReference type="PANTHER" id="PTHR34183">
    <property type="entry name" value="ENDOLYTIC PEPTIDOGLYCAN TRANSGLYCOSYLASE RLPA"/>
    <property type="match status" value="1"/>
</dbReference>
<sequence>MMKLFIITTVTLVAAWWACGKSVAYGQDLSVSSTGIASYYSDKFHGRKTANGERYNRHAFTAAHRKLRFGTHVIVTNLRNNRKVKVRINDRGPYVRRRVIDLSYAAARKIGLITKGIGKVRVDIVE</sequence>
<protein>
    <recommendedName>
        <fullName evidence="3">Probable endolytic peptidoglycan transglycosylase RlpA</fullName>
        <ecNumber evidence="3">4.2.2.-</ecNumber>
    </recommendedName>
</protein>
<evidence type="ECO:0000256" key="1">
    <source>
        <dbReference type="ARBA" id="ARBA00023239"/>
    </source>
</evidence>
<gene>
    <name evidence="3" type="primary">rlpA</name>
    <name evidence="6" type="ORF">DENIS_3794</name>
</gene>
<dbReference type="Proteomes" id="UP000288096">
    <property type="component" value="Unassembled WGS sequence"/>
</dbReference>
<dbReference type="EC" id="4.2.2.-" evidence="3"/>
<comment type="function">
    <text evidence="3">Lytic transglycosylase with a strong preference for naked glycan strands that lack stem peptides.</text>
</comment>
<dbReference type="InterPro" id="IPR012997">
    <property type="entry name" value="RplA"/>
</dbReference>
<dbReference type="NCBIfam" id="TIGR00413">
    <property type="entry name" value="rlpA"/>
    <property type="match status" value="1"/>
</dbReference>
<proteinExistence type="inferred from homology"/>
<dbReference type="AlphaFoldDB" id="A0A401G0U1"/>
<evidence type="ECO:0000256" key="2">
    <source>
        <dbReference type="ARBA" id="ARBA00023316"/>
    </source>
</evidence>
<evidence type="ECO:0000259" key="5">
    <source>
        <dbReference type="Pfam" id="PF03330"/>
    </source>
</evidence>
<dbReference type="GO" id="GO:0000270">
    <property type="term" value="P:peptidoglycan metabolic process"/>
    <property type="evidence" value="ECO:0007669"/>
    <property type="project" value="UniProtKB-UniRule"/>
</dbReference>
<dbReference type="GO" id="GO:0071555">
    <property type="term" value="P:cell wall organization"/>
    <property type="evidence" value="ECO:0007669"/>
    <property type="project" value="UniProtKB-KW"/>
</dbReference>
<reference evidence="7" key="1">
    <citation type="submission" date="2017-11" db="EMBL/GenBank/DDBJ databases">
        <authorList>
            <person name="Watanabe M."/>
            <person name="Kojima H."/>
        </authorList>
    </citation>
    <scope>NUCLEOTIDE SEQUENCE [LARGE SCALE GENOMIC DNA]</scope>
    <source>
        <strain evidence="7">Tokyo 01</strain>
    </source>
</reference>
<feature type="domain" description="RlpA-like protein double-psi beta-barrel" evidence="5">
    <location>
        <begin position="33"/>
        <end position="122"/>
    </location>
</feature>
<comment type="caution">
    <text evidence="6">The sequence shown here is derived from an EMBL/GenBank/DDBJ whole genome shotgun (WGS) entry which is preliminary data.</text>
</comment>
<dbReference type="Gene3D" id="2.40.40.10">
    <property type="entry name" value="RlpA-like domain"/>
    <property type="match status" value="1"/>
</dbReference>
<evidence type="ECO:0000256" key="3">
    <source>
        <dbReference type="HAMAP-Rule" id="MF_02071"/>
    </source>
</evidence>
<dbReference type="EMBL" id="BEXT01000001">
    <property type="protein sequence ID" value="GBC62817.1"/>
    <property type="molecule type" value="Genomic_DNA"/>
</dbReference>
<dbReference type="InterPro" id="IPR036908">
    <property type="entry name" value="RlpA-like_sf"/>
</dbReference>
<dbReference type="HAMAP" id="MF_02071">
    <property type="entry name" value="RlpA"/>
    <property type="match status" value="1"/>
</dbReference>